<proteinExistence type="inferred from homology"/>
<dbReference type="Gene3D" id="3.30.160.70">
    <property type="entry name" value="Methylated DNA-protein cysteine methyltransferase domain"/>
    <property type="match status" value="1"/>
</dbReference>
<dbReference type="EC" id="2.1.1.63" evidence="6"/>
<evidence type="ECO:0000256" key="19">
    <source>
        <dbReference type="ARBA" id="ARBA00049348"/>
    </source>
</evidence>
<organism evidence="21 22">
    <name type="scientific">Homarus americanus</name>
    <name type="common">American lobster</name>
    <dbReference type="NCBI Taxonomy" id="6706"/>
    <lineage>
        <taxon>Eukaryota</taxon>
        <taxon>Metazoa</taxon>
        <taxon>Ecdysozoa</taxon>
        <taxon>Arthropoda</taxon>
        <taxon>Crustacea</taxon>
        <taxon>Multicrustacea</taxon>
        <taxon>Malacostraca</taxon>
        <taxon>Eumalacostraca</taxon>
        <taxon>Eucarida</taxon>
        <taxon>Decapoda</taxon>
        <taxon>Pleocyemata</taxon>
        <taxon>Astacidea</taxon>
        <taxon>Nephropoidea</taxon>
        <taxon>Nephropidae</taxon>
        <taxon>Homarus</taxon>
    </lineage>
</organism>
<evidence type="ECO:0000256" key="7">
    <source>
        <dbReference type="ARBA" id="ARBA00015377"/>
    </source>
</evidence>
<keyword evidence="9 21" id="KW-0489">Methyltransferase</keyword>
<dbReference type="InterPro" id="IPR036217">
    <property type="entry name" value="MethylDNA_cys_MeTrfase_DNAb"/>
</dbReference>
<sequence length="194" mass="21388">MSSNSTVKKERGSCGSSGVKYRFSSPLGYIIITACAKGLHAVELAGNISDENFSPNERTEVQLLQEDDTSNLPKVIQESLTWFQVFFKDPELVATVPRPEICCFKQSRFHARVWQTLADTVGPGEVITYGALAARLKNPGAARAVGSAMRNNPNSIIVPCHRVVRSNGMGLYHGGQRQNVKLWLLKHEGVDKFK</sequence>
<dbReference type="InterPro" id="IPR001497">
    <property type="entry name" value="MethylDNA_cys_MeTrfase_AS"/>
</dbReference>
<dbReference type="SUPFAM" id="SSF53155">
    <property type="entry name" value="Methylated DNA-protein cysteine methyltransferase domain"/>
    <property type="match status" value="1"/>
</dbReference>
<keyword evidence="14" id="KW-0238">DNA-binding</keyword>
<comment type="subcellular location">
    <subcellularLocation>
        <location evidence="4">Nucleus</location>
    </subcellularLocation>
</comment>
<dbReference type="CDD" id="cd06445">
    <property type="entry name" value="ATase"/>
    <property type="match status" value="1"/>
</dbReference>
<dbReference type="InterPro" id="IPR036631">
    <property type="entry name" value="MGMT_N_sf"/>
</dbReference>
<dbReference type="InterPro" id="IPR036388">
    <property type="entry name" value="WH-like_DNA-bd_sf"/>
</dbReference>
<dbReference type="GO" id="GO:0006281">
    <property type="term" value="P:DNA repair"/>
    <property type="evidence" value="ECO:0007669"/>
    <property type="project" value="UniProtKB-KW"/>
</dbReference>
<evidence type="ECO:0000256" key="10">
    <source>
        <dbReference type="ARBA" id="ARBA00022679"/>
    </source>
</evidence>
<evidence type="ECO:0000256" key="11">
    <source>
        <dbReference type="ARBA" id="ARBA00022723"/>
    </source>
</evidence>
<dbReference type="NCBIfam" id="TIGR00589">
    <property type="entry name" value="ogt"/>
    <property type="match status" value="1"/>
</dbReference>
<evidence type="ECO:0000256" key="4">
    <source>
        <dbReference type="ARBA" id="ARBA00004123"/>
    </source>
</evidence>
<evidence type="ECO:0000256" key="3">
    <source>
        <dbReference type="ARBA" id="ARBA00003317"/>
    </source>
</evidence>
<dbReference type="GO" id="GO:0032259">
    <property type="term" value="P:methylation"/>
    <property type="evidence" value="ECO:0007669"/>
    <property type="project" value="UniProtKB-KW"/>
</dbReference>
<reference evidence="21" key="1">
    <citation type="journal article" date="2021" name="Sci. Adv.">
        <title>The American lobster genome reveals insights on longevity, neural, and immune adaptations.</title>
        <authorList>
            <person name="Polinski J.M."/>
            <person name="Zimin A.V."/>
            <person name="Clark K.F."/>
            <person name="Kohn A.B."/>
            <person name="Sadowski N."/>
            <person name="Timp W."/>
            <person name="Ptitsyn A."/>
            <person name="Khanna P."/>
            <person name="Romanova D.Y."/>
            <person name="Williams P."/>
            <person name="Greenwood S.J."/>
            <person name="Moroz L.L."/>
            <person name="Walt D.R."/>
            <person name="Bodnar A.G."/>
        </authorList>
    </citation>
    <scope>NUCLEOTIDE SEQUENCE</scope>
    <source>
        <strain evidence="21">GMGI-L3</strain>
    </source>
</reference>
<comment type="catalytic activity">
    <reaction evidence="1">
        <text>a 4-O-methyl-thymidine in DNA + L-cysteinyl-[protein] = a thymidine in DNA + S-methyl-L-cysteinyl-[protein]</text>
        <dbReference type="Rhea" id="RHEA:53428"/>
        <dbReference type="Rhea" id="RHEA-COMP:10131"/>
        <dbReference type="Rhea" id="RHEA-COMP:10132"/>
        <dbReference type="Rhea" id="RHEA-COMP:13555"/>
        <dbReference type="Rhea" id="RHEA-COMP:13556"/>
        <dbReference type="ChEBI" id="CHEBI:29950"/>
        <dbReference type="ChEBI" id="CHEBI:82612"/>
        <dbReference type="ChEBI" id="CHEBI:137386"/>
        <dbReference type="ChEBI" id="CHEBI:137387"/>
        <dbReference type="EC" id="2.1.1.63"/>
    </reaction>
</comment>
<keyword evidence="13" id="KW-0862">Zinc</keyword>
<dbReference type="PANTHER" id="PTHR46460:SF1">
    <property type="entry name" value="METHYLATED-DNA--PROTEIN-CYSTEINE METHYLTRANSFERASE"/>
    <property type="match status" value="1"/>
</dbReference>
<dbReference type="GO" id="GO:0003677">
    <property type="term" value="F:DNA binding"/>
    <property type="evidence" value="ECO:0007669"/>
    <property type="project" value="UniProtKB-KW"/>
</dbReference>
<evidence type="ECO:0000256" key="2">
    <source>
        <dbReference type="ARBA" id="ARBA00001947"/>
    </source>
</evidence>
<comment type="catalytic activity">
    <reaction evidence="19">
        <text>a 6-O-methyl-2'-deoxyguanosine in DNA + L-cysteinyl-[protein] = S-methyl-L-cysteinyl-[protein] + a 2'-deoxyguanosine in DNA</text>
        <dbReference type="Rhea" id="RHEA:24000"/>
        <dbReference type="Rhea" id="RHEA-COMP:10131"/>
        <dbReference type="Rhea" id="RHEA-COMP:10132"/>
        <dbReference type="Rhea" id="RHEA-COMP:11367"/>
        <dbReference type="Rhea" id="RHEA-COMP:11368"/>
        <dbReference type="ChEBI" id="CHEBI:29950"/>
        <dbReference type="ChEBI" id="CHEBI:82612"/>
        <dbReference type="ChEBI" id="CHEBI:85445"/>
        <dbReference type="ChEBI" id="CHEBI:85448"/>
        <dbReference type="EC" id="2.1.1.63"/>
    </reaction>
</comment>
<evidence type="ECO:0000256" key="14">
    <source>
        <dbReference type="ARBA" id="ARBA00023125"/>
    </source>
</evidence>
<evidence type="ECO:0000256" key="15">
    <source>
        <dbReference type="ARBA" id="ARBA00023204"/>
    </source>
</evidence>
<evidence type="ECO:0000259" key="20">
    <source>
        <dbReference type="Pfam" id="PF01035"/>
    </source>
</evidence>
<feature type="domain" description="Methylated-DNA-[protein]-cysteine S-methyltransferase DNA binding" evidence="20">
    <location>
        <begin position="109"/>
        <end position="190"/>
    </location>
</feature>
<evidence type="ECO:0000256" key="8">
    <source>
        <dbReference type="ARBA" id="ARBA00022553"/>
    </source>
</evidence>
<dbReference type="Gene3D" id="1.10.10.10">
    <property type="entry name" value="Winged helix-like DNA-binding domain superfamily/Winged helix DNA-binding domain"/>
    <property type="match status" value="1"/>
</dbReference>
<keyword evidence="22" id="KW-1185">Reference proteome</keyword>
<comment type="caution">
    <text evidence="21">The sequence shown here is derived from an EMBL/GenBank/DDBJ whole genome shotgun (WGS) entry which is preliminary data.</text>
</comment>
<dbReference type="PANTHER" id="PTHR46460">
    <property type="entry name" value="METHYLATED-DNA--PROTEIN-CYSTEINE METHYLTRANSFERASE"/>
    <property type="match status" value="1"/>
</dbReference>
<dbReference type="GO" id="GO:0005654">
    <property type="term" value="C:nucleoplasm"/>
    <property type="evidence" value="ECO:0007669"/>
    <property type="project" value="TreeGrafter"/>
</dbReference>
<evidence type="ECO:0000256" key="16">
    <source>
        <dbReference type="ARBA" id="ARBA00023242"/>
    </source>
</evidence>
<evidence type="ECO:0000256" key="9">
    <source>
        <dbReference type="ARBA" id="ARBA00022603"/>
    </source>
</evidence>
<evidence type="ECO:0000256" key="12">
    <source>
        <dbReference type="ARBA" id="ARBA00022763"/>
    </source>
</evidence>
<keyword evidence="16" id="KW-0539">Nucleus</keyword>
<evidence type="ECO:0000313" key="21">
    <source>
        <dbReference type="EMBL" id="KAG7165945.1"/>
    </source>
</evidence>
<dbReference type="Pfam" id="PF01035">
    <property type="entry name" value="DNA_binding_1"/>
    <property type="match status" value="1"/>
</dbReference>
<dbReference type="PROSITE" id="PS00374">
    <property type="entry name" value="MGMT"/>
    <property type="match status" value="1"/>
</dbReference>
<dbReference type="SUPFAM" id="SSF46767">
    <property type="entry name" value="Methylated DNA-protein cysteine methyltransferase, C-terminal domain"/>
    <property type="match status" value="1"/>
</dbReference>
<keyword evidence="8" id="KW-0597">Phosphoprotein</keyword>
<dbReference type="GO" id="GO:0003908">
    <property type="term" value="F:methylated-DNA-[protein]-cysteine S-methyltransferase activity"/>
    <property type="evidence" value="ECO:0007669"/>
    <property type="project" value="UniProtKB-EC"/>
</dbReference>
<dbReference type="Proteomes" id="UP000747542">
    <property type="component" value="Unassembled WGS sequence"/>
</dbReference>
<protein>
    <recommendedName>
        <fullName evidence="7">Methylated-DNA--protein-cysteine methyltransferase</fullName>
        <ecNumber evidence="6">2.1.1.63</ecNumber>
    </recommendedName>
    <alternativeName>
        <fullName evidence="17">6-O-methylguanine-DNA methyltransferase</fullName>
    </alternativeName>
    <alternativeName>
        <fullName evidence="18">O-6-methylguanine-DNA-alkyltransferase</fullName>
    </alternativeName>
</protein>
<evidence type="ECO:0000256" key="13">
    <source>
        <dbReference type="ARBA" id="ARBA00022833"/>
    </source>
</evidence>
<keyword evidence="11" id="KW-0479">Metal-binding</keyword>
<keyword evidence="15" id="KW-0234">DNA repair</keyword>
<comment type="similarity">
    <text evidence="5">Belongs to the MGMT family.</text>
</comment>
<dbReference type="EMBL" id="JAHLQT010023139">
    <property type="protein sequence ID" value="KAG7165945.1"/>
    <property type="molecule type" value="Genomic_DNA"/>
</dbReference>
<evidence type="ECO:0000256" key="17">
    <source>
        <dbReference type="ARBA" id="ARBA00030795"/>
    </source>
</evidence>
<dbReference type="GO" id="GO:0046872">
    <property type="term" value="F:metal ion binding"/>
    <property type="evidence" value="ECO:0007669"/>
    <property type="project" value="UniProtKB-KW"/>
</dbReference>
<dbReference type="InterPro" id="IPR014048">
    <property type="entry name" value="MethylDNA_cys_MeTrfase_DNA-bd"/>
</dbReference>
<accession>A0A8J5JX27</accession>
<keyword evidence="12" id="KW-0227">DNA damage</keyword>
<evidence type="ECO:0000256" key="5">
    <source>
        <dbReference type="ARBA" id="ARBA00008711"/>
    </source>
</evidence>
<evidence type="ECO:0000313" key="22">
    <source>
        <dbReference type="Proteomes" id="UP000747542"/>
    </source>
</evidence>
<keyword evidence="10" id="KW-0808">Transferase</keyword>
<gene>
    <name evidence="21" type="primary">MGMT-L</name>
    <name evidence="21" type="ORF">Hamer_G011860</name>
</gene>
<dbReference type="FunFam" id="3.30.160.70:FF:000001">
    <property type="entry name" value="Methylated-DNA--protein-cysteine methyltransferase"/>
    <property type="match status" value="1"/>
</dbReference>
<name>A0A8J5JX27_HOMAM</name>
<evidence type="ECO:0000256" key="18">
    <source>
        <dbReference type="ARBA" id="ARBA00031621"/>
    </source>
</evidence>
<dbReference type="AlphaFoldDB" id="A0A8J5JX27"/>
<comment type="cofactor">
    <cofactor evidence="2">
        <name>Zn(2+)</name>
        <dbReference type="ChEBI" id="CHEBI:29105"/>
    </cofactor>
</comment>
<dbReference type="FunFam" id="1.10.10.10:FF:000214">
    <property type="entry name" value="Methylated-DNA--protein-cysteine methyltransferase"/>
    <property type="match status" value="1"/>
</dbReference>
<evidence type="ECO:0000256" key="1">
    <source>
        <dbReference type="ARBA" id="ARBA00001286"/>
    </source>
</evidence>
<evidence type="ECO:0000256" key="6">
    <source>
        <dbReference type="ARBA" id="ARBA00011918"/>
    </source>
</evidence>
<comment type="function">
    <text evidence="3">Involved in the cellular defense against the biological effects of O6-methylguanine (O6-MeG) and O4-methylthymine (O4-MeT) in DNA. Repairs the methylated nucleobase in DNA by stoichiometrically transferring the methyl group to a cysteine residue in the enzyme. This is a suicide reaction: the enzyme is irreversibly inactivated.</text>
</comment>